<accession>G0S4H9</accession>
<dbReference type="KEGG" id="cthr:CTHT_0022890"/>
<keyword evidence="4" id="KW-1185">Reference proteome</keyword>
<dbReference type="PANTHER" id="PTHR43709:SF2">
    <property type="entry name" value="DUF453 DOMAIN PROTEIN (AFU_ORTHOLOGUE AFUA_6G00360)"/>
    <property type="match status" value="1"/>
</dbReference>
<evidence type="ECO:0000313" key="4">
    <source>
        <dbReference type="Proteomes" id="UP000008066"/>
    </source>
</evidence>
<dbReference type="AlphaFoldDB" id="G0S4H9"/>
<dbReference type="RefSeq" id="XP_006692753.1">
    <property type="nucleotide sequence ID" value="XM_006692690.1"/>
</dbReference>
<dbReference type="OrthoDB" id="10267539at2759"/>
<dbReference type="STRING" id="759272.G0S4H9"/>
<proteinExistence type="inferred from homology"/>
<gene>
    <name evidence="3" type="ORF">CTHT_0022890</name>
</gene>
<evidence type="ECO:0000313" key="3">
    <source>
        <dbReference type="EMBL" id="EGS20457.1"/>
    </source>
</evidence>
<dbReference type="GeneID" id="18256327"/>
<dbReference type="HOGENOM" id="CLU_026443_0_0_1"/>
<dbReference type="OMA" id="QIDGMGA"/>
<protein>
    <submittedName>
        <fullName evidence="3">Uncharacterized protein</fullName>
    </submittedName>
</protein>
<evidence type="ECO:0000256" key="1">
    <source>
        <dbReference type="ARBA" id="ARBA00007673"/>
    </source>
</evidence>
<dbReference type="eggNOG" id="ENOG502QSUX">
    <property type="taxonomic scope" value="Eukaryota"/>
</dbReference>
<dbReference type="SUPFAM" id="SSF54506">
    <property type="entry name" value="Diaminopimelate epimerase-like"/>
    <property type="match status" value="2"/>
</dbReference>
<dbReference type="EMBL" id="GL988041">
    <property type="protein sequence ID" value="EGS20457.1"/>
    <property type="molecule type" value="Genomic_DNA"/>
</dbReference>
<dbReference type="Gene3D" id="3.10.310.10">
    <property type="entry name" value="Diaminopimelate Epimerase, Chain A, domain 1"/>
    <property type="match status" value="2"/>
</dbReference>
<dbReference type="InterPro" id="IPR007400">
    <property type="entry name" value="PrpF-like"/>
</dbReference>
<name>G0S4H9_CHATD</name>
<dbReference type="PANTHER" id="PTHR43709">
    <property type="entry name" value="ACONITATE ISOMERASE-RELATED"/>
    <property type="match status" value="1"/>
</dbReference>
<evidence type="ECO:0000256" key="2">
    <source>
        <dbReference type="ARBA" id="ARBA00023235"/>
    </source>
</evidence>
<organism evidence="4">
    <name type="scientific">Chaetomium thermophilum (strain DSM 1495 / CBS 144.50 / IMI 039719)</name>
    <name type="common">Thermochaetoides thermophila</name>
    <dbReference type="NCBI Taxonomy" id="759272"/>
    <lineage>
        <taxon>Eukaryota</taxon>
        <taxon>Fungi</taxon>
        <taxon>Dikarya</taxon>
        <taxon>Ascomycota</taxon>
        <taxon>Pezizomycotina</taxon>
        <taxon>Sordariomycetes</taxon>
        <taxon>Sordariomycetidae</taxon>
        <taxon>Sordariales</taxon>
        <taxon>Chaetomiaceae</taxon>
        <taxon>Thermochaetoides</taxon>
    </lineage>
</organism>
<reference evidence="3 4" key="1">
    <citation type="journal article" date="2011" name="Cell">
        <title>Insight into structure and assembly of the nuclear pore complex by utilizing the genome of a eukaryotic thermophile.</title>
        <authorList>
            <person name="Amlacher S."/>
            <person name="Sarges P."/>
            <person name="Flemming D."/>
            <person name="van Noort V."/>
            <person name="Kunze R."/>
            <person name="Devos D.P."/>
            <person name="Arumugam M."/>
            <person name="Bork P."/>
            <person name="Hurt E."/>
        </authorList>
    </citation>
    <scope>NUCLEOTIDE SEQUENCE [LARGE SCALE GENOMIC DNA]</scope>
    <source>
        <strain evidence="4">DSM 1495 / CBS 144.50 / IMI 039719</strain>
    </source>
</reference>
<comment type="similarity">
    <text evidence="1">Belongs to the PrpF family.</text>
</comment>
<dbReference type="GO" id="GO:0016853">
    <property type="term" value="F:isomerase activity"/>
    <property type="evidence" value="ECO:0007669"/>
    <property type="project" value="UniProtKB-KW"/>
</dbReference>
<sequence>MSRRALSLLPNSVPTSRRIPSTQLPIVFTRFSSSTPSITITNRGRRTLPALFARGGTSNGLIFHAADLPRDRALWRDILAPAMGSPDPKHARQLDGMGSGVSSTSKVCILERSEREDADVDFTFVQVGITDGELDWAGNCGNMSSVVGPAALEMGFVPAERVQVERDERTGERVARVRIWNTNTRKVVVARFTVDEGMPPRFVPEGDYAMAGVPGTGSKVVLSFLKPGGAKTGRVLPTGNAIDRIRLSNGREVEASLVDVSNPGVFVRAGLDLLPFEKLTAAEVEQNEATMNLLEEIRREGARMMGLDPDTPSIPKLVFVDSPIPSQGEYHHHLRCRALSMRQLHKAVPLTLGLCLGAAARIPGTIPFLAAQGVENSSGPGSATVRIAHASGLLEVGTTIDENGELLSADLIRTCRILMKGEVYY</sequence>
<dbReference type="Proteomes" id="UP000008066">
    <property type="component" value="Unassembled WGS sequence"/>
</dbReference>
<dbReference type="Pfam" id="PF04303">
    <property type="entry name" value="PrpF"/>
    <property type="match status" value="1"/>
</dbReference>
<keyword evidence="2" id="KW-0413">Isomerase</keyword>